<evidence type="ECO:0000313" key="2">
    <source>
        <dbReference type="EMBL" id="CAH1412812.1"/>
    </source>
</evidence>
<dbReference type="InterPro" id="IPR032474">
    <property type="entry name" value="Argonaute_N"/>
</dbReference>
<dbReference type="Pfam" id="PF16486">
    <property type="entry name" value="ArgoN"/>
    <property type="match status" value="1"/>
</dbReference>
<keyword evidence="3" id="KW-1185">Reference proteome</keyword>
<evidence type="ECO:0000313" key="3">
    <source>
        <dbReference type="Proteomes" id="UP001157418"/>
    </source>
</evidence>
<name>A0AAU9LET8_9ASTR</name>
<proteinExistence type="predicted"/>
<organism evidence="2 3">
    <name type="scientific">Lactuca virosa</name>
    <dbReference type="NCBI Taxonomy" id="75947"/>
    <lineage>
        <taxon>Eukaryota</taxon>
        <taxon>Viridiplantae</taxon>
        <taxon>Streptophyta</taxon>
        <taxon>Embryophyta</taxon>
        <taxon>Tracheophyta</taxon>
        <taxon>Spermatophyta</taxon>
        <taxon>Magnoliopsida</taxon>
        <taxon>eudicotyledons</taxon>
        <taxon>Gunneridae</taxon>
        <taxon>Pentapetalae</taxon>
        <taxon>asterids</taxon>
        <taxon>campanulids</taxon>
        <taxon>Asterales</taxon>
        <taxon>Asteraceae</taxon>
        <taxon>Cichorioideae</taxon>
        <taxon>Cichorieae</taxon>
        <taxon>Lactucinae</taxon>
        <taxon>Lactuca</taxon>
    </lineage>
</organism>
<evidence type="ECO:0000259" key="1">
    <source>
        <dbReference type="Pfam" id="PF16486"/>
    </source>
</evidence>
<feature type="domain" description="Protein argonaute N-terminal" evidence="1">
    <location>
        <begin position="3"/>
        <end position="67"/>
    </location>
</feature>
<dbReference type="Proteomes" id="UP001157418">
    <property type="component" value="Unassembled WGS sequence"/>
</dbReference>
<dbReference type="EMBL" id="CAKMRJ010000001">
    <property type="protein sequence ID" value="CAH1412812.1"/>
    <property type="molecule type" value="Genomic_DNA"/>
</dbReference>
<comment type="caution">
    <text evidence="2">The sequence shown here is derived from an EMBL/GenBank/DDBJ whole genome shotgun (WGS) entry which is preliminary data.</text>
</comment>
<accession>A0AAU9LET8</accession>
<gene>
    <name evidence="2" type="ORF">LVIROSA_LOCUS802</name>
</gene>
<protein>
    <recommendedName>
        <fullName evidence="1">Protein argonaute N-terminal domain-containing protein</fullName>
    </recommendedName>
</protein>
<dbReference type="AlphaFoldDB" id="A0AAU9LET8"/>
<sequence>MLLAYDGNKTVFSAGPLPFESQEFSVKLTQQNGWEKEFKINIKFAGGKDMNHLKQFLNGGHHDNPMKLSKLLMFF</sequence>
<reference evidence="2 3" key="1">
    <citation type="submission" date="2022-01" db="EMBL/GenBank/DDBJ databases">
        <authorList>
            <person name="Xiong W."/>
            <person name="Schranz E."/>
        </authorList>
    </citation>
    <scope>NUCLEOTIDE SEQUENCE [LARGE SCALE GENOMIC DNA]</scope>
</reference>